<proteinExistence type="predicted"/>
<organism evidence="1 2">
    <name type="scientific">Paraburkholderia caffeinilytica</name>
    <dbReference type="NCBI Taxonomy" id="1761016"/>
    <lineage>
        <taxon>Bacteria</taxon>
        <taxon>Pseudomonadati</taxon>
        <taxon>Pseudomonadota</taxon>
        <taxon>Betaproteobacteria</taxon>
        <taxon>Burkholderiales</taxon>
        <taxon>Burkholderiaceae</taxon>
        <taxon>Paraburkholderia</taxon>
    </lineage>
</organism>
<sequence>MLTGRSSEQGGKSDTPEALLNSLTTLERTNGAAVSHPGARLVVVSEFVGPVLWHLTAAPCAAVTKLFRCRVGDAKSLMGDVSLPPAFHSMLLEQTNTLPAASSQRLRVCRQLARTAIDMRLNPMA</sequence>
<reference evidence="2" key="1">
    <citation type="journal article" date="2019" name="Int. J. Syst. Evol. Microbiol.">
        <title>The Global Catalogue of Microorganisms (GCM) 10K type strain sequencing project: providing services to taxonomists for standard genome sequencing and annotation.</title>
        <authorList>
            <consortium name="The Broad Institute Genomics Platform"/>
            <consortium name="The Broad Institute Genome Sequencing Center for Infectious Disease"/>
            <person name="Wu L."/>
            <person name="Ma J."/>
        </authorList>
    </citation>
    <scope>NUCLEOTIDE SEQUENCE [LARGE SCALE GENOMIC DNA]</scope>
    <source>
        <strain evidence="2">CGMCC 1.15103</strain>
    </source>
</reference>
<name>A0ABQ1LM73_9BURK</name>
<keyword evidence="2" id="KW-1185">Reference proteome</keyword>
<evidence type="ECO:0000313" key="1">
    <source>
        <dbReference type="EMBL" id="GGC26210.1"/>
    </source>
</evidence>
<comment type="caution">
    <text evidence="1">The sequence shown here is derived from an EMBL/GenBank/DDBJ whole genome shotgun (WGS) entry which is preliminary data.</text>
</comment>
<dbReference type="Proteomes" id="UP000602004">
    <property type="component" value="Unassembled WGS sequence"/>
</dbReference>
<gene>
    <name evidence="1" type="ORF">GCM10011400_10810</name>
</gene>
<dbReference type="EMBL" id="BMHL01000002">
    <property type="protein sequence ID" value="GGC26210.1"/>
    <property type="molecule type" value="Genomic_DNA"/>
</dbReference>
<accession>A0ABQ1LM73</accession>
<dbReference type="RefSeq" id="WP_162831514.1">
    <property type="nucleotide sequence ID" value="NZ_BMHL01000002.1"/>
</dbReference>
<evidence type="ECO:0000313" key="2">
    <source>
        <dbReference type="Proteomes" id="UP000602004"/>
    </source>
</evidence>
<protein>
    <submittedName>
        <fullName evidence="1">Uncharacterized protein</fullName>
    </submittedName>
</protein>